<dbReference type="AlphaFoldDB" id="A0A975AJE5"/>
<accession>A0A975AJE5</accession>
<protein>
    <submittedName>
        <fullName evidence="3">Autotransporter outer membrane beta-barrel domain-containing protein</fullName>
    </submittedName>
</protein>
<dbReference type="EMBL" id="CP071504">
    <property type="protein sequence ID" value="QSX28995.1"/>
    <property type="molecule type" value="Genomic_DNA"/>
</dbReference>
<dbReference type="SUPFAM" id="SSF103515">
    <property type="entry name" value="Autotransporter"/>
    <property type="match status" value="1"/>
</dbReference>
<dbReference type="Pfam" id="PF19783">
    <property type="entry name" value="DUF6268"/>
    <property type="match status" value="1"/>
</dbReference>
<evidence type="ECO:0000313" key="4">
    <source>
        <dbReference type="Proteomes" id="UP000663281"/>
    </source>
</evidence>
<reference evidence="3 4" key="1">
    <citation type="submission" date="2021-03" db="EMBL/GenBank/DDBJ databases">
        <title>Novel species identification of genus Shewanella.</title>
        <authorList>
            <person name="Liu G."/>
            <person name="Zhang Q."/>
        </authorList>
    </citation>
    <scope>NUCLEOTIDE SEQUENCE [LARGE SCALE GENOMIC DNA]</scope>
    <source>
        <strain evidence="3 4">FJAT-53726</strain>
    </source>
</reference>
<feature type="chain" id="PRO_5036948961" evidence="1">
    <location>
        <begin position="22"/>
        <end position="296"/>
    </location>
</feature>
<keyword evidence="1" id="KW-0732">Signal</keyword>
<dbReference type="InterPro" id="IPR036709">
    <property type="entry name" value="Autotransporte_beta_dom_sf"/>
</dbReference>
<name>A0A975AJE5_9GAMM</name>
<sequence length="296" mass="32328">MKKFAALLTLGCLSASHWVLAGEGRGDSYSLSLTAIDTADADLQGGGELGRQSYLLGARANWQLDDTWGLGLRLGADKLDWDFSGVADSIATDPAVTAAQFDSATRYSAAISLTYNLNRHWNVMLTPQLQYAYSDEVSAADAASFGIVGAAVHRFDSGNILGFGIAYLNDINEVRTIPYLVINWQLSDKWRVANPFQTGFSGPAGIEFSYRMSPGLELGLGAAYRTERFLVGDNEQTLELTETSSFARLGWQLGMGFNLNAYLGYFINPELELSEPNRSRELDSYPAGALHLGYRF</sequence>
<evidence type="ECO:0000313" key="3">
    <source>
        <dbReference type="EMBL" id="QSX28995.1"/>
    </source>
</evidence>
<dbReference type="RefSeq" id="WP_207324280.1">
    <property type="nucleotide sequence ID" value="NZ_CP071504.1"/>
</dbReference>
<evidence type="ECO:0000259" key="2">
    <source>
        <dbReference type="Pfam" id="PF19783"/>
    </source>
</evidence>
<feature type="domain" description="DUF6268" evidence="2">
    <location>
        <begin position="110"/>
        <end position="275"/>
    </location>
</feature>
<evidence type="ECO:0000256" key="1">
    <source>
        <dbReference type="SAM" id="SignalP"/>
    </source>
</evidence>
<keyword evidence="4" id="KW-1185">Reference proteome</keyword>
<organism evidence="3 4">
    <name type="scientific">Shewanella cyperi</name>
    <dbReference type="NCBI Taxonomy" id="2814292"/>
    <lineage>
        <taxon>Bacteria</taxon>
        <taxon>Pseudomonadati</taxon>
        <taxon>Pseudomonadota</taxon>
        <taxon>Gammaproteobacteria</taxon>
        <taxon>Alteromonadales</taxon>
        <taxon>Shewanellaceae</taxon>
        <taxon>Shewanella</taxon>
    </lineage>
</organism>
<dbReference type="InterPro" id="IPR046235">
    <property type="entry name" value="DUF6268"/>
</dbReference>
<gene>
    <name evidence="3" type="ORF">JYB88_12110</name>
</gene>
<proteinExistence type="predicted"/>
<dbReference type="Proteomes" id="UP000663281">
    <property type="component" value="Chromosome"/>
</dbReference>
<feature type="signal peptide" evidence="1">
    <location>
        <begin position="1"/>
        <end position="21"/>
    </location>
</feature>
<dbReference type="KEGG" id="scyp:JYB88_12110"/>